<reference evidence="1" key="1">
    <citation type="submission" date="2020-11" db="EMBL/GenBank/DDBJ databases">
        <authorList>
            <consortium name="DOE Joint Genome Institute"/>
            <person name="Ahrendt S."/>
            <person name="Riley R."/>
            <person name="Andreopoulos W."/>
            <person name="Labutti K."/>
            <person name="Pangilinan J."/>
            <person name="Ruiz-Duenas F.J."/>
            <person name="Barrasa J.M."/>
            <person name="Sanchez-Garcia M."/>
            <person name="Camarero S."/>
            <person name="Miyauchi S."/>
            <person name="Serrano A."/>
            <person name="Linde D."/>
            <person name="Babiker R."/>
            <person name="Drula E."/>
            <person name="Ayuso-Fernandez I."/>
            <person name="Pacheco R."/>
            <person name="Padilla G."/>
            <person name="Ferreira P."/>
            <person name="Barriuso J."/>
            <person name="Kellner H."/>
            <person name="Castanera R."/>
            <person name="Alfaro M."/>
            <person name="Ramirez L."/>
            <person name="Pisabarro A.G."/>
            <person name="Kuo A."/>
            <person name="Tritt A."/>
            <person name="Lipzen A."/>
            <person name="He G."/>
            <person name="Yan M."/>
            <person name="Ng V."/>
            <person name="Cullen D."/>
            <person name="Martin F."/>
            <person name="Rosso M.-N."/>
            <person name="Henrissat B."/>
            <person name="Hibbett D."/>
            <person name="Martinez A.T."/>
            <person name="Grigoriev I.V."/>
        </authorList>
    </citation>
    <scope>NUCLEOTIDE SEQUENCE</scope>
    <source>
        <strain evidence="1">CBS 247.69</strain>
    </source>
</reference>
<dbReference type="AlphaFoldDB" id="A0A9P5YET8"/>
<evidence type="ECO:0000313" key="2">
    <source>
        <dbReference type="Proteomes" id="UP000807353"/>
    </source>
</evidence>
<comment type="caution">
    <text evidence="1">The sequence shown here is derived from an EMBL/GenBank/DDBJ whole genome shotgun (WGS) entry which is preliminary data.</text>
</comment>
<proteinExistence type="predicted"/>
<dbReference type="Proteomes" id="UP000807353">
    <property type="component" value="Unassembled WGS sequence"/>
</dbReference>
<evidence type="ECO:0000313" key="1">
    <source>
        <dbReference type="EMBL" id="KAF9467578.1"/>
    </source>
</evidence>
<name>A0A9P5YET8_9AGAR</name>
<dbReference type="EMBL" id="MU150236">
    <property type="protein sequence ID" value="KAF9467578.1"/>
    <property type="molecule type" value="Genomic_DNA"/>
</dbReference>
<protein>
    <submittedName>
        <fullName evidence="1">Uncharacterized protein</fullName>
    </submittedName>
</protein>
<keyword evidence="2" id="KW-1185">Reference proteome</keyword>
<accession>A0A9P5YET8</accession>
<dbReference type="OrthoDB" id="2987979at2759"/>
<sequence length="160" mass="17666">MSSPGELINAVITTNKGMTNVTEYNFERGDLPLSNDTQSLLEAAGITFETTLTKLVLAELELNFGYVPVNFLGPDEHTAVTLNQKLLAKQLAPFINYMSPSPQPPATSSSVLGSHSQFFYVLSLFLKLQLLVIRIPFDDIHLMNSVATLISLFFGPLFER</sequence>
<organism evidence="1 2">
    <name type="scientific">Collybia nuda</name>
    <dbReference type="NCBI Taxonomy" id="64659"/>
    <lineage>
        <taxon>Eukaryota</taxon>
        <taxon>Fungi</taxon>
        <taxon>Dikarya</taxon>
        <taxon>Basidiomycota</taxon>
        <taxon>Agaricomycotina</taxon>
        <taxon>Agaricomycetes</taxon>
        <taxon>Agaricomycetidae</taxon>
        <taxon>Agaricales</taxon>
        <taxon>Tricholomatineae</taxon>
        <taxon>Clitocybaceae</taxon>
        <taxon>Collybia</taxon>
    </lineage>
</organism>
<gene>
    <name evidence="1" type="ORF">BDZ94DRAFT_1305213</name>
</gene>